<dbReference type="OrthoDB" id="9970438at2"/>
<dbReference type="AlphaFoldDB" id="A0A318SP61"/>
<organism evidence="1 2">
    <name type="scientific">Deinococcus yavapaiensis KR-236</name>
    <dbReference type="NCBI Taxonomy" id="694435"/>
    <lineage>
        <taxon>Bacteria</taxon>
        <taxon>Thermotogati</taxon>
        <taxon>Deinococcota</taxon>
        <taxon>Deinococci</taxon>
        <taxon>Deinococcales</taxon>
        <taxon>Deinococcaceae</taxon>
        <taxon>Deinococcus</taxon>
    </lineage>
</organism>
<sequence length="95" mass="10471">MDRVFVVSRLGRGTVSLATVENVLGRPALESLYLRGRYALVNDEDSIWYTLVCLGVNLTPDESTPVVAERTPLVPDLRHHAQLPADLDARTPTTV</sequence>
<protein>
    <submittedName>
        <fullName evidence="1">Uncharacterized protein</fullName>
    </submittedName>
</protein>
<evidence type="ECO:0000313" key="1">
    <source>
        <dbReference type="EMBL" id="PYE54540.1"/>
    </source>
</evidence>
<keyword evidence="2" id="KW-1185">Reference proteome</keyword>
<comment type="caution">
    <text evidence="1">The sequence shown here is derived from an EMBL/GenBank/DDBJ whole genome shotgun (WGS) entry which is preliminary data.</text>
</comment>
<reference evidence="1 2" key="1">
    <citation type="submission" date="2018-06" db="EMBL/GenBank/DDBJ databases">
        <title>Genomic Encyclopedia of Type Strains, Phase IV (KMG-IV): sequencing the most valuable type-strain genomes for metagenomic binning, comparative biology and taxonomic classification.</title>
        <authorList>
            <person name="Goeker M."/>
        </authorList>
    </citation>
    <scope>NUCLEOTIDE SEQUENCE [LARGE SCALE GENOMIC DNA]</scope>
    <source>
        <strain evidence="1 2">DSM 18048</strain>
    </source>
</reference>
<gene>
    <name evidence="1" type="ORF">DES52_105178</name>
</gene>
<proteinExistence type="predicted"/>
<dbReference type="Proteomes" id="UP000248326">
    <property type="component" value="Unassembled WGS sequence"/>
</dbReference>
<dbReference type="RefSeq" id="WP_110886307.1">
    <property type="nucleotide sequence ID" value="NZ_QJSX01000005.1"/>
</dbReference>
<dbReference type="EMBL" id="QJSX01000005">
    <property type="protein sequence ID" value="PYE54540.1"/>
    <property type="molecule type" value="Genomic_DNA"/>
</dbReference>
<accession>A0A318SP61</accession>
<name>A0A318SP61_9DEIO</name>
<evidence type="ECO:0000313" key="2">
    <source>
        <dbReference type="Proteomes" id="UP000248326"/>
    </source>
</evidence>